<dbReference type="AlphaFoldDB" id="A0AAN5CJY6"/>
<name>A0AAN5CJY6_9BILA</name>
<comment type="caution">
    <text evidence="1">The sequence shown here is derived from an EMBL/GenBank/DDBJ whole genome shotgun (WGS) entry which is preliminary data.</text>
</comment>
<dbReference type="Proteomes" id="UP001328107">
    <property type="component" value="Unassembled WGS sequence"/>
</dbReference>
<evidence type="ECO:0000313" key="2">
    <source>
        <dbReference type="Proteomes" id="UP001328107"/>
    </source>
</evidence>
<proteinExistence type="predicted"/>
<gene>
    <name evidence="1" type="ORF">PMAYCL1PPCAC_15941</name>
</gene>
<reference evidence="2" key="1">
    <citation type="submission" date="2022-10" db="EMBL/GenBank/DDBJ databases">
        <title>Genome assembly of Pristionchus species.</title>
        <authorList>
            <person name="Yoshida K."/>
            <person name="Sommer R.J."/>
        </authorList>
    </citation>
    <scope>NUCLEOTIDE SEQUENCE [LARGE SCALE GENOMIC DNA]</scope>
    <source>
        <strain evidence="2">RS5460</strain>
    </source>
</reference>
<feature type="non-terminal residue" evidence="1">
    <location>
        <position position="1"/>
    </location>
</feature>
<sequence length="73" mass="8500">RLSVFLTSYQNAVFLETFFTKNCIGLCIRTIFIGDMRMSSIPTKIRSTLTGMACMSLRDFDRRKRAELWCAEH</sequence>
<evidence type="ECO:0000313" key="1">
    <source>
        <dbReference type="EMBL" id="GMR45746.1"/>
    </source>
</evidence>
<keyword evidence="2" id="KW-1185">Reference proteome</keyword>
<dbReference type="EMBL" id="BTRK01000004">
    <property type="protein sequence ID" value="GMR45746.1"/>
    <property type="molecule type" value="Genomic_DNA"/>
</dbReference>
<accession>A0AAN5CJY6</accession>
<organism evidence="1 2">
    <name type="scientific">Pristionchus mayeri</name>
    <dbReference type="NCBI Taxonomy" id="1317129"/>
    <lineage>
        <taxon>Eukaryota</taxon>
        <taxon>Metazoa</taxon>
        <taxon>Ecdysozoa</taxon>
        <taxon>Nematoda</taxon>
        <taxon>Chromadorea</taxon>
        <taxon>Rhabditida</taxon>
        <taxon>Rhabditina</taxon>
        <taxon>Diplogasteromorpha</taxon>
        <taxon>Diplogasteroidea</taxon>
        <taxon>Neodiplogasteridae</taxon>
        <taxon>Pristionchus</taxon>
    </lineage>
</organism>
<protein>
    <submittedName>
        <fullName evidence="1">Uncharacterized protein</fullName>
    </submittedName>
</protein>